<sequence length="596" mass="67204">MDIVYVIIAVIIVLAAMLTPGFIDKVLAEEPSLVNLSHLNYLNERVTIEGIEMAITHIYADAPDYKWTDAKGEGVACLDDTARAAVVYLKHYEKYQDQHSLKMARLTLEFVLYMQAPDGEFYNFVNKDLSINKDGPTSFKTYSWWAARAVWALGYGYKVFHKLDPQFATRLEQALKLAIKAADFYRGKYNTYINLHGYKIPNWLIRGEADISAITLLGLTRYYEVKSDPAIKEMIYQLAEGIAKVQYGSINTYPFGRHSSRCNSLSEWHGWGSRQTQALALAGRVLNNDDWIQSARLEAEGWFSQLIMDGFLYESTPAPVRYEQIAYAVNVVVQGYIELYNATGEEKYAQLAGLAATWYLGNNPVKVQMYDPATGRCYDGIDSPETYNANSGAESTIEALLSIIEVENNPIAREYLQYTQKVVSELSIYIEGELGIAEKGQPRVRYGNSGGGQGKFSGNQFIALGDGDEVKYNLYFKNDQKYLIYLIYEKQAVAKGEIEVEIYIDGELIGAIDQGSSPDSNYLWMSGLKKSVSLTRGNHVLSLIGNTDKSFQNAKIDQIVLQPVVETVTLKNKYGQRIQICKDFEQEKLEIYSLQK</sequence>
<evidence type="ECO:0000313" key="1">
    <source>
        <dbReference type="EMBL" id="AZR73253.1"/>
    </source>
</evidence>
<dbReference type="OrthoDB" id="9795873at2"/>
<proteinExistence type="predicted"/>
<dbReference type="EMBL" id="CP016379">
    <property type="protein sequence ID" value="AZR73253.1"/>
    <property type="molecule type" value="Genomic_DNA"/>
</dbReference>
<dbReference type="KEGG" id="aft:BBF96_07555"/>
<accession>A0A3S9SY33</accession>
<gene>
    <name evidence="1" type="ORF">BBF96_07555</name>
</gene>
<dbReference type="AlphaFoldDB" id="A0A3S9SY33"/>
<evidence type="ECO:0000313" key="2">
    <source>
        <dbReference type="Proteomes" id="UP000267250"/>
    </source>
</evidence>
<organism evidence="1 2">
    <name type="scientific">Anoxybacter fermentans</name>
    <dbReference type="NCBI Taxonomy" id="1323375"/>
    <lineage>
        <taxon>Bacteria</taxon>
        <taxon>Bacillati</taxon>
        <taxon>Bacillota</taxon>
        <taxon>Clostridia</taxon>
        <taxon>Halanaerobiales</taxon>
        <taxon>Anoxybacter</taxon>
    </lineage>
</organism>
<dbReference type="Gene3D" id="2.60.120.260">
    <property type="entry name" value="Galactose-binding domain-like"/>
    <property type="match status" value="1"/>
</dbReference>
<dbReference type="Gene3D" id="1.50.10.10">
    <property type="match status" value="1"/>
</dbReference>
<dbReference type="RefSeq" id="WP_127016581.1">
    <property type="nucleotide sequence ID" value="NZ_CP016379.1"/>
</dbReference>
<dbReference type="SUPFAM" id="SSF49785">
    <property type="entry name" value="Galactose-binding domain-like"/>
    <property type="match status" value="1"/>
</dbReference>
<dbReference type="Proteomes" id="UP000267250">
    <property type="component" value="Chromosome"/>
</dbReference>
<dbReference type="InterPro" id="IPR008928">
    <property type="entry name" value="6-hairpin_glycosidase_sf"/>
</dbReference>
<name>A0A3S9SY33_9FIRM</name>
<dbReference type="InterPro" id="IPR008979">
    <property type="entry name" value="Galactose-bd-like_sf"/>
</dbReference>
<reference evidence="1 2" key="1">
    <citation type="submission" date="2016-07" db="EMBL/GenBank/DDBJ databases">
        <title>Genome and transcriptome analysis of iron-reducing fermentative bacteria Anoxybacter fermentans.</title>
        <authorList>
            <person name="Zeng X."/>
            <person name="Shao Z."/>
        </authorList>
    </citation>
    <scope>NUCLEOTIDE SEQUENCE [LARGE SCALE GENOMIC DNA]</scope>
    <source>
        <strain evidence="1 2">DY22613</strain>
    </source>
</reference>
<keyword evidence="2" id="KW-1185">Reference proteome</keyword>
<protein>
    <submittedName>
        <fullName evidence="1">Uncharacterized protein</fullName>
    </submittedName>
</protein>
<dbReference type="SUPFAM" id="SSF48208">
    <property type="entry name" value="Six-hairpin glycosidases"/>
    <property type="match status" value="1"/>
</dbReference>
<dbReference type="GO" id="GO:0005975">
    <property type="term" value="P:carbohydrate metabolic process"/>
    <property type="evidence" value="ECO:0007669"/>
    <property type="project" value="InterPro"/>
</dbReference>
<dbReference type="InterPro" id="IPR012341">
    <property type="entry name" value="6hp_glycosidase-like_sf"/>
</dbReference>